<feature type="transmembrane region" description="Helical" evidence="6">
    <location>
        <begin position="54"/>
        <end position="74"/>
    </location>
</feature>
<comment type="similarity">
    <text evidence="2">Belongs to the TspO/BZRP family.</text>
</comment>
<evidence type="ECO:0000313" key="8">
    <source>
        <dbReference type="Proteomes" id="UP001431449"/>
    </source>
</evidence>
<dbReference type="PIRSF" id="PIRSF005859">
    <property type="entry name" value="PBR"/>
    <property type="match status" value="1"/>
</dbReference>
<feature type="transmembrane region" description="Helical" evidence="6">
    <location>
        <begin position="86"/>
        <end position="104"/>
    </location>
</feature>
<dbReference type="PANTHER" id="PTHR10057:SF0">
    <property type="entry name" value="TRANSLOCATOR PROTEIN"/>
    <property type="match status" value="1"/>
</dbReference>
<keyword evidence="5 6" id="KW-0472">Membrane</keyword>
<dbReference type="Pfam" id="PF03073">
    <property type="entry name" value="TspO_MBR"/>
    <property type="match status" value="1"/>
</dbReference>
<comment type="caution">
    <text evidence="7">The sequence shown here is derived from an EMBL/GenBank/DDBJ whole genome shotgun (WGS) entry which is preliminary data.</text>
</comment>
<feature type="transmembrane region" description="Helical" evidence="6">
    <location>
        <begin position="14"/>
        <end position="34"/>
    </location>
</feature>
<dbReference type="Proteomes" id="UP001431449">
    <property type="component" value="Unassembled WGS sequence"/>
</dbReference>
<evidence type="ECO:0000256" key="4">
    <source>
        <dbReference type="ARBA" id="ARBA00022989"/>
    </source>
</evidence>
<dbReference type="InterPro" id="IPR004307">
    <property type="entry name" value="TspO_MBR"/>
</dbReference>
<dbReference type="InterPro" id="IPR038330">
    <property type="entry name" value="TspO/MBR-related_sf"/>
</dbReference>
<accession>A0ABT0GFD4</accession>
<keyword evidence="4 6" id="KW-1133">Transmembrane helix</keyword>
<evidence type="ECO:0000256" key="3">
    <source>
        <dbReference type="ARBA" id="ARBA00022692"/>
    </source>
</evidence>
<dbReference type="CDD" id="cd15904">
    <property type="entry name" value="TSPO_MBR"/>
    <property type="match status" value="1"/>
</dbReference>
<proteinExistence type="inferred from homology"/>
<comment type="subcellular location">
    <subcellularLocation>
        <location evidence="1">Membrane</location>
        <topology evidence="1">Multi-pass membrane protein</topology>
    </subcellularLocation>
</comment>
<dbReference type="PANTHER" id="PTHR10057">
    <property type="entry name" value="PERIPHERAL-TYPE BENZODIAZEPINE RECEPTOR"/>
    <property type="match status" value="1"/>
</dbReference>
<dbReference type="RefSeq" id="WP_248206547.1">
    <property type="nucleotide sequence ID" value="NZ_JALNMH010000004.1"/>
</dbReference>
<feature type="transmembrane region" description="Helical" evidence="6">
    <location>
        <begin position="110"/>
        <end position="133"/>
    </location>
</feature>
<evidence type="ECO:0000256" key="6">
    <source>
        <dbReference type="SAM" id="Phobius"/>
    </source>
</evidence>
<evidence type="ECO:0000256" key="2">
    <source>
        <dbReference type="ARBA" id="ARBA00007524"/>
    </source>
</evidence>
<feature type="transmembrane region" description="Helical" evidence="6">
    <location>
        <begin position="145"/>
        <end position="162"/>
    </location>
</feature>
<name>A0ABT0GFD4_9GAMM</name>
<keyword evidence="3 6" id="KW-0812">Transmembrane</keyword>
<reference evidence="7" key="1">
    <citation type="submission" date="2022-04" db="EMBL/GenBank/DDBJ databases">
        <title>Lysobacter sp. CAU 1642 isolated from sea sand.</title>
        <authorList>
            <person name="Kim W."/>
        </authorList>
    </citation>
    <scope>NUCLEOTIDE SEQUENCE</scope>
    <source>
        <strain evidence="7">CAU 1642</strain>
    </source>
</reference>
<evidence type="ECO:0000256" key="5">
    <source>
        <dbReference type="ARBA" id="ARBA00023136"/>
    </source>
</evidence>
<dbReference type="EMBL" id="JALNMH010000004">
    <property type="protein sequence ID" value="MCK7593254.1"/>
    <property type="molecule type" value="Genomic_DNA"/>
</dbReference>
<sequence length="163" mass="17682">MNSQTMSIDPERSWPSWAISITVVAAVMLVGSAFPAGEWYQSLAKPTWQPPPWIFGPVWSAIYAALAASLALLLQAPPSRQRRRSLVAFGVMLLLNAAWTPLFFGLQSPLLAFADVILLWIAAVCSVLTAAAARPGAAWLQLPNLLWVSFALVLNGVILALNW</sequence>
<gene>
    <name evidence="7" type="ORF">M0G41_06170</name>
</gene>
<keyword evidence="8" id="KW-1185">Reference proteome</keyword>
<dbReference type="Gene3D" id="1.20.1260.100">
    <property type="entry name" value="TspO/MBR protein"/>
    <property type="match status" value="1"/>
</dbReference>
<protein>
    <submittedName>
        <fullName evidence="7">Tryptophan-rich sensory protein</fullName>
    </submittedName>
</protein>
<evidence type="ECO:0000313" key="7">
    <source>
        <dbReference type="EMBL" id="MCK7593254.1"/>
    </source>
</evidence>
<evidence type="ECO:0000256" key="1">
    <source>
        <dbReference type="ARBA" id="ARBA00004141"/>
    </source>
</evidence>
<organism evidence="7 8">
    <name type="scientific">Pseudomarimonas salicorniae</name>
    <dbReference type="NCBI Taxonomy" id="2933270"/>
    <lineage>
        <taxon>Bacteria</taxon>
        <taxon>Pseudomonadati</taxon>
        <taxon>Pseudomonadota</taxon>
        <taxon>Gammaproteobacteria</taxon>
        <taxon>Lysobacterales</taxon>
        <taxon>Lysobacteraceae</taxon>
        <taxon>Pseudomarimonas</taxon>
    </lineage>
</organism>